<evidence type="ECO:0000313" key="8">
    <source>
        <dbReference type="EMBL" id="MBT0665672.1"/>
    </source>
</evidence>
<dbReference type="GO" id="GO:0000160">
    <property type="term" value="P:phosphorelay signal transduction system"/>
    <property type="evidence" value="ECO:0007669"/>
    <property type="project" value="InterPro"/>
</dbReference>
<reference evidence="8 9" key="1">
    <citation type="submission" date="2021-05" db="EMBL/GenBank/DDBJ databases">
        <title>The draft genome of Geobacter pelophilus DSM 12255.</title>
        <authorList>
            <person name="Xu Z."/>
            <person name="Masuda Y."/>
            <person name="Itoh H."/>
            <person name="Senoo K."/>
        </authorList>
    </citation>
    <scope>NUCLEOTIDE SEQUENCE [LARGE SCALE GENOMIC DNA]</scope>
    <source>
        <strain evidence="8 9">DSM 12255</strain>
    </source>
</reference>
<evidence type="ECO:0000259" key="7">
    <source>
        <dbReference type="PROSITE" id="PS50110"/>
    </source>
</evidence>
<keyword evidence="1 5" id="KW-0597">Phosphoprotein</keyword>
<evidence type="ECO:0000256" key="5">
    <source>
        <dbReference type="PROSITE-ProRule" id="PRU00169"/>
    </source>
</evidence>
<protein>
    <submittedName>
        <fullName evidence="8">Response regulator transcription factor</fullName>
    </submittedName>
</protein>
<sequence>MAIRILIADDHAIVRDGLKMILETDMDMAVVGNAADGNAAISQAEALQPDVILMDISMPALNGIEACRTITQKLPGTRVIMLSMHNTHEHVFRSIRAGAKGYLLKESLGSEVITAIQTVMNGKSFLGAGIELPSRVSIRDILTIPKGPLDSLSDRERQILQHVVEGRTSAEIATILDLSAKSVETYRSRLMKKLNITNIPTLVKFALQQGITPTS</sequence>
<dbReference type="Pfam" id="PF00072">
    <property type="entry name" value="Response_reg"/>
    <property type="match status" value="1"/>
</dbReference>
<dbReference type="SUPFAM" id="SSF52172">
    <property type="entry name" value="CheY-like"/>
    <property type="match status" value="1"/>
</dbReference>
<dbReference type="PROSITE" id="PS50110">
    <property type="entry name" value="RESPONSE_REGULATORY"/>
    <property type="match status" value="1"/>
</dbReference>
<comment type="caution">
    <text evidence="8">The sequence shown here is derived from an EMBL/GenBank/DDBJ whole genome shotgun (WGS) entry which is preliminary data.</text>
</comment>
<proteinExistence type="predicted"/>
<dbReference type="PROSITE" id="PS00622">
    <property type="entry name" value="HTH_LUXR_1"/>
    <property type="match status" value="1"/>
</dbReference>
<dbReference type="InterPro" id="IPR016032">
    <property type="entry name" value="Sig_transdc_resp-reg_C-effctor"/>
</dbReference>
<dbReference type="RefSeq" id="WP_214172442.1">
    <property type="nucleotide sequence ID" value="NZ_JAHCVJ010000006.1"/>
</dbReference>
<accession>A0AAW4L668</accession>
<keyword evidence="3" id="KW-0238">DNA-binding</keyword>
<evidence type="ECO:0000256" key="3">
    <source>
        <dbReference type="ARBA" id="ARBA00023125"/>
    </source>
</evidence>
<dbReference type="AlphaFoldDB" id="A0AAW4L668"/>
<dbReference type="CDD" id="cd06170">
    <property type="entry name" value="LuxR_C_like"/>
    <property type="match status" value="1"/>
</dbReference>
<feature type="modified residue" description="4-aspartylphosphate" evidence="5">
    <location>
        <position position="55"/>
    </location>
</feature>
<dbReference type="InterPro" id="IPR001789">
    <property type="entry name" value="Sig_transdc_resp-reg_receiver"/>
</dbReference>
<keyword evidence="9" id="KW-1185">Reference proteome</keyword>
<evidence type="ECO:0000259" key="6">
    <source>
        <dbReference type="PROSITE" id="PS50043"/>
    </source>
</evidence>
<gene>
    <name evidence="8" type="ORF">KI809_15285</name>
</gene>
<dbReference type="InterPro" id="IPR039420">
    <property type="entry name" value="WalR-like"/>
</dbReference>
<dbReference type="PROSITE" id="PS50043">
    <property type="entry name" value="HTH_LUXR_2"/>
    <property type="match status" value="1"/>
</dbReference>
<dbReference type="Pfam" id="PF00196">
    <property type="entry name" value="GerE"/>
    <property type="match status" value="1"/>
</dbReference>
<dbReference type="CDD" id="cd17535">
    <property type="entry name" value="REC_NarL-like"/>
    <property type="match status" value="1"/>
</dbReference>
<evidence type="ECO:0000256" key="4">
    <source>
        <dbReference type="ARBA" id="ARBA00023163"/>
    </source>
</evidence>
<feature type="domain" description="Response regulatory" evidence="7">
    <location>
        <begin position="4"/>
        <end position="120"/>
    </location>
</feature>
<evidence type="ECO:0000256" key="1">
    <source>
        <dbReference type="ARBA" id="ARBA00022553"/>
    </source>
</evidence>
<evidence type="ECO:0000313" key="9">
    <source>
        <dbReference type="Proteomes" id="UP000811899"/>
    </source>
</evidence>
<dbReference type="Proteomes" id="UP000811899">
    <property type="component" value="Unassembled WGS sequence"/>
</dbReference>
<dbReference type="GO" id="GO:0003677">
    <property type="term" value="F:DNA binding"/>
    <property type="evidence" value="ECO:0007669"/>
    <property type="project" value="UniProtKB-KW"/>
</dbReference>
<name>A0AAW4L668_9BACT</name>
<dbReference type="InterPro" id="IPR000792">
    <property type="entry name" value="Tscrpt_reg_LuxR_C"/>
</dbReference>
<evidence type="ECO:0000256" key="2">
    <source>
        <dbReference type="ARBA" id="ARBA00023015"/>
    </source>
</evidence>
<dbReference type="SMART" id="SM00421">
    <property type="entry name" value="HTH_LUXR"/>
    <property type="match status" value="1"/>
</dbReference>
<organism evidence="8 9">
    <name type="scientific">Geoanaerobacter pelophilus</name>
    <dbReference type="NCBI Taxonomy" id="60036"/>
    <lineage>
        <taxon>Bacteria</taxon>
        <taxon>Pseudomonadati</taxon>
        <taxon>Thermodesulfobacteriota</taxon>
        <taxon>Desulfuromonadia</taxon>
        <taxon>Geobacterales</taxon>
        <taxon>Geobacteraceae</taxon>
        <taxon>Geoanaerobacter</taxon>
    </lineage>
</organism>
<dbReference type="SUPFAM" id="SSF46894">
    <property type="entry name" value="C-terminal effector domain of the bipartite response regulators"/>
    <property type="match status" value="1"/>
</dbReference>
<feature type="domain" description="HTH luxR-type" evidence="6">
    <location>
        <begin position="145"/>
        <end position="210"/>
    </location>
</feature>
<keyword evidence="2" id="KW-0805">Transcription regulation</keyword>
<dbReference type="EMBL" id="JAHCVJ010000006">
    <property type="protein sequence ID" value="MBT0665672.1"/>
    <property type="molecule type" value="Genomic_DNA"/>
</dbReference>
<dbReference type="InterPro" id="IPR011006">
    <property type="entry name" value="CheY-like_superfamily"/>
</dbReference>
<dbReference type="PRINTS" id="PR00038">
    <property type="entry name" value="HTHLUXR"/>
</dbReference>
<dbReference type="InterPro" id="IPR058245">
    <property type="entry name" value="NreC/VraR/RcsB-like_REC"/>
</dbReference>
<dbReference type="GO" id="GO:0006355">
    <property type="term" value="P:regulation of DNA-templated transcription"/>
    <property type="evidence" value="ECO:0007669"/>
    <property type="project" value="InterPro"/>
</dbReference>
<dbReference type="PANTHER" id="PTHR43214:SF41">
    <property type="entry name" value="NITRATE_NITRITE RESPONSE REGULATOR PROTEIN NARP"/>
    <property type="match status" value="1"/>
</dbReference>
<dbReference type="PANTHER" id="PTHR43214">
    <property type="entry name" value="TWO-COMPONENT RESPONSE REGULATOR"/>
    <property type="match status" value="1"/>
</dbReference>
<dbReference type="SMART" id="SM00448">
    <property type="entry name" value="REC"/>
    <property type="match status" value="1"/>
</dbReference>
<dbReference type="Gene3D" id="3.40.50.2300">
    <property type="match status" value="1"/>
</dbReference>
<keyword evidence="4" id="KW-0804">Transcription</keyword>